<evidence type="ECO:0000313" key="3">
    <source>
        <dbReference type="Proteomes" id="UP000192596"/>
    </source>
</evidence>
<protein>
    <recommendedName>
        <fullName evidence="4">F-box domain-containing protein</fullName>
    </recommendedName>
</protein>
<dbReference type="STRING" id="1507870.A0A1V8SRU3"/>
<dbReference type="OrthoDB" id="5327538at2759"/>
<keyword evidence="3" id="KW-1185">Reference proteome</keyword>
<gene>
    <name evidence="2" type="ORF">B0A48_12349</name>
</gene>
<evidence type="ECO:0000313" key="2">
    <source>
        <dbReference type="EMBL" id="OQO01876.1"/>
    </source>
</evidence>
<proteinExistence type="predicted"/>
<sequence length="546" mass="60259">MSFKQDSQQAFSLAEKPSTSFSSFSSAASATSVGTSRSGGSRLLFGEIDSSSERSDTFASVCSLVLSDSSTFLRFWLNDNCRENLISHLRKPDLASLRLVCHDFSVRAAPTLFEHLSIIFRTSTFTKPARLAALDRLGFHVKNLTFTLPHTQETALPPLIEPDTGEELSFTYTPQAHALRRDRPKFGDDGTASILSHQYPPLFHAATNVPAFVRGFSAFINLAHLKVACPGYDVLQRSCRSTVDFALISLRIAVERNALNSLHSLTLSPIHPSGILHLSPLLGYGATPASGRRWACIKHLSIDAHSPSYSSHSNRRSDHVKLLHTYLGNFQSNLRSFTFAWLGDSGPLPFAAVRVRPRTLDHPAHATDQIRPHFQRSRSDTSEALYFPNLNTVTLTNAATTAIEVSSFLAAHESTIEDLDLNNVELSSGSWDDALAPLDSPSTPSRPDPVQDVSRDDIPIMFSPEHHLDSPVEVRVEKALPPPPPPRSPVTREMVGHPRPRRMERSSRGPLDRCGDPSAVKKVKRGFAECEQRVRKVLRGGLGLWR</sequence>
<dbReference type="EMBL" id="NAJO01000029">
    <property type="protein sequence ID" value="OQO01876.1"/>
    <property type="molecule type" value="Genomic_DNA"/>
</dbReference>
<feature type="compositionally biased region" description="Basic and acidic residues" evidence="1">
    <location>
        <begin position="501"/>
        <end position="515"/>
    </location>
</feature>
<organism evidence="2 3">
    <name type="scientific">Cryoendolithus antarcticus</name>
    <dbReference type="NCBI Taxonomy" id="1507870"/>
    <lineage>
        <taxon>Eukaryota</taxon>
        <taxon>Fungi</taxon>
        <taxon>Dikarya</taxon>
        <taxon>Ascomycota</taxon>
        <taxon>Pezizomycotina</taxon>
        <taxon>Dothideomycetes</taxon>
        <taxon>Dothideomycetidae</taxon>
        <taxon>Cladosporiales</taxon>
        <taxon>Cladosporiaceae</taxon>
        <taxon>Cryoendolithus</taxon>
    </lineage>
</organism>
<dbReference type="InParanoid" id="A0A1V8SRU3"/>
<dbReference type="AlphaFoldDB" id="A0A1V8SRU3"/>
<evidence type="ECO:0000256" key="1">
    <source>
        <dbReference type="SAM" id="MobiDB-lite"/>
    </source>
</evidence>
<feature type="region of interest" description="Disordered" evidence="1">
    <location>
        <begin position="432"/>
        <end position="452"/>
    </location>
</feature>
<evidence type="ECO:0008006" key="4">
    <source>
        <dbReference type="Google" id="ProtNLM"/>
    </source>
</evidence>
<name>A0A1V8SRU3_9PEZI</name>
<feature type="region of interest" description="Disordered" evidence="1">
    <location>
        <begin position="478"/>
        <end position="520"/>
    </location>
</feature>
<dbReference type="Proteomes" id="UP000192596">
    <property type="component" value="Unassembled WGS sequence"/>
</dbReference>
<comment type="caution">
    <text evidence="2">The sequence shown here is derived from an EMBL/GenBank/DDBJ whole genome shotgun (WGS) entry which is preliminary data.</text>
</comment>
<reference evidence="3" key="1">
    <citation type="submission" date="2017-03" db="EMBL/GenBank/DDBJ databases">
        <title>Genomes of endolithic fungi from Antarctica.</title>
        <authorList>
            <person name="Coleine C."/>
            <person name="Masonjones S."/>
            <person name="Stajich J.E."/>
        </authorList>
    </citation>
    <scope>NUCLEOTIDE SEQUENCE [LARGE SCALE GENOMIC DNA]</scope>
    <source>
        <strain evidence="3">CCFEE 5527</strain>
    </source>
</reference>
<accession>A0A1V8SRU3</accession>